<dbReference type="EMBL" id="DYDO01000004">
    <property type="protein sequence ID" value="DBA26912.1"/>
    <property type="molecule type" value="Genomic_DNA"/>
</dbReference>
<keyword evidence="5" id="KW-0012">Acyltransferase</keyword>
<proteinExistence type="inferred from homology"/>
<dbReference type="GO" id="GO:0004366">
    <property type="term" value="F:glycerol-3-phosphate O-acyltransferase activity"/>
    <property type="evidence" value="ECO:0007669"/>
    <property type="project" value="TreeGrafter"/>
</dbReference>
<dbReference type="GO" id="GO:0012505">
    <property type="term" value="C:endomembrane system"/>
    <property type="evidence" value="ECO:0007669"/>
    <property type="project" value="UniProtKB-SubCell"/>
</dbReference>
<comment type="caution">
    <text evidence="8">The sequence shown here is derived from an EMBL/GenBank/DDBJ whole genome shotgun (WGS) entry which is preliminary data.</text>
</comment>
<dbReference type="PANTHER" id="PTHR12563">
    <property type="entry name" value="GLYCEROL-3-PHOSPHATE ACYLTRANSFERASE"/>
    <property type="match status" value="1"/>
</dbReference>
<evidence type="ECO:0000313" key="8">
    <source>
        <dbReference type="EMBL" id="DBA26912.1"/>
    </source>
</evidence>
<dbReference type="CDD" id="cd07993">
    <property type="entry name" value="LPLAT_DHAPAT-like"/>
    <property type="match status" value="1"/>
</dbReference>
<dbReference type="GO" id="GO:0008654">
    <property type="term" value="P:phospholipid biosynthetic process"/>
    <property type="evidence" value="ECO:0007669"/>
    <property type="project" value="TreeGrafter"/>
</dbReference>
<evidence type="ECO:0000313" key="9">
    <source>
        <dbReference type="Proteomes" id="UP001181693"/>
    </source>
</evidence>
<dbReference type="InterPro" id="IPR045520">
    <property type="entry name" value="GPAT/DHAPAT_C"/>
</dbReference>
<sequence>MREIKGNKGEAFEDILEERRKSSDFQYAIKNFTPVIYKDLIPCKPSVLKTTVMDSDRLKYVMKQISLETDEPLDVIQEQVCEILDEMAHNLTLNTIRIFAVSLSKIFKRLYRKIFLNVEGIQKLAKAVQEYPVILLPSHRSYIDFLLVSYIMYTYDIAIPVIAAGEDLGHMTFIGHFFRKAGAFFIRRTFHGDKLYWAVFAEYVKTMLRTGFAPLEYFIEGQRSRTGKAILPRLGLLNVVMEPFFKGEVFDTYLVPISISYEKLLEETFYAQELLGAPKPKETTSGLMKARKFLNEDFGNIHIHFGQPLSVRSLASGKINRSEYNLTPRHFIHRPSEDIQKFITDVAYKIELHQIANMVLSPGVLIATILLQNLPALKFNMLVEKTLWLKDLTETFGGILDWQGNKSFEEVLRSSLHLHSNFLSLVGDQVVLREHNDHDTTEDLVNERAVTYLMGASYRNQLINIFIRPALVVLACKLAKTFKKDDVRKTFTFLRKVLFREFIFFPGYEEQDFEEGCFLLSKYNAVHTTEDEIITPDTNVTLFLFRMVHPVLKGYQLACIYLTQDMSESFTEKQYVSGVRSFVSESIATGK</sequence>
<comment type="subcellular location">
    <subcellularLocation>
        <location evidence="1">Endomembrane system</location>
        <topology evidence="1">Peripheral membrane protein</topology>
    </subcellularLocation>
</comment>
<dbReference type="SUPFAM" id="SSF69593">
    <property type="entry name" value="Glycerol-3-phosphate (1)-acyltransferase"/>
    <property type="match status" value="1"/>
</dbReference>
<accession>A0AAV3AS58</accession>
<dbReference type="InterPro" id="IPR041728">
    <property type="entry name" value="GPAT/DHAPAT_LPLAT"/>
</dbReference>
<evidence type="ECO:0000256" key="5">
    <source>
        <dbReference type="ARBA" id="ARBA00023315"/>
    </source>
</evidence>
<feature type="domain" description="Phospholipid/glycerol acyltransferase" evidence="7">
    <location>
        <begin position="133"/>
        <end position="262"/>
    </location>
</feature>
<dbReference type="GO" id="GO:0008611">
    <property type="term" value="P:ether lipid biosynthetic process"/>
    <property type="evidence" value="ECO:0007669"/>
    <property type="project" value="TreeGrafter"/>
</dbReference>
<evidence type="ECO:0000256" key="4">
    <source>
        <dbReference type="ARBA" id="ARBA00023136"/>
    </source>
</evidence>
<comment type="similarity">
    <text evidence="2">Belongs to the GPAT/DAPAT family.</text>
</comment>
<dbReference type="AlphaFoldDB" id="A0AAV3AS58"/>
<comment type="pathway">
    <text evidence="6">Phospholipid metabolism.</text>
</comment>
<dbReference type="GO" id="GO:0031966">
    <property type="term" value="C:mitochondrial membrane"/>
    <property type="evidence" value="ECO:0007669"/>
    <property type="project" value="TreeGrafter"/>
</dbReference>
<keyword evidence="9" id="KW-1185">Reference proteome</keyword>
<evidence type="ECO:0000259" key="7">
    <source>
        <dbReference type="SMART" id="SM00563"/>
    </source>
</evidence>
<dbReference type="PANTHER" id="PTHR12563:SF17">
    <property type="entry name" value="DIHYDROXYACETONE PHOSPHATE ACYLTRANSFERASE"/>
    <property type="match status" value="1"/>
</dbReference>
<evidence type="ECO:0000256" key="3">
    <source>
        <dbReference type="ARBA" id="ARBA00022679"/>
    </source>
</evidence>
<dbReference type="GO" id="GO:0016287">
    <property type="term" value="F:glycerone-phosphate O-acyltransferase activity"/>
    <property type="evidence" value="ECO:0007669"/>
    <property type="project" value="TreeGrafter"/>
</dbReference>
<dbReference type="GO" id="GO:0019432">
    <property type="term" value="P:triglyceride biosynthetic process"/>
    <property type="evidence" value="ECO:0007669"/>
    <property type="project" value="TreeGrafter"/>
</dbReference>
<dbReference type="Pfam" id="PF01553">
    <property type="entry name" value="Acyltransferase"/>
    <property type="match status" value="1"/>
</dbReference>
<organism evidence="8 9">
    <name type="scientific">Pyxicephalus adspersus</name>
    <name type="common">African bullfrog</name>
    <dbReference type="NCBI Taxonomy" id="30357"/>
    <lineage>
        <taxon>Eukaryota</taxon>
        <taxon>Metazoa</taxon>
        <taxon>Chordata</taxon>
        <taxon>Craniata</taxon>
        <taxon>Vertebrata</taxon>
        <taxon>Euteleostomi</taxon>
        <taxon>Amphibia</taxon>
        <taxon>Batrachia</taxon>
        <taxon>Anura</taxon>
        <taxon>Neobatrachia</taxon>
        <taxon>Ranoidea</taxon>
        <taxon>Pyxicephalidae</taxon>
        <taxon>Pyxicephalinae</taxon>
        <taxon>Pyxicephalus</taxon>
    </lineage>
</organism>
<dbReference type="GO" id="GO:0005778">
    <property type="term" value="C:peroxisomal membrane"/>
    <property type="evidence" value="ECO:0007669"/>
    <property type="project" value="TreeGrafter"/>
</dbReference>
<dbReference type="InterPro" id="IPR022284">
    <property type="entry name" value="GPAT/DHAPAT"/>
</dbReference>
<keyword evidence="3" id="KW-0808">Transferase</keyword>
<evidence type="ECO:0000256" key="1">
    <source>
        <dbReference type="ARBA" id="ARBA00004184"/>
    </source>
</evidence>
<evidence type="ECO:0000256" key="2">
    <source>
        <dbReference type="ARBA" id="ARBA00007937"/>
    </source>
</evidence>
<dbReference type="Proteomes" id="UP001181693">
    <property type="component" value="Unassembled WGS sequence"/>
</dbReference>
<evidence type="ECO:0000256" key="6">
    <source>
        <dbReference type="ARBA" id="ARBA00025707"/>
    </source>
</evidence>
<keyword evidence="4" id="KW-0472">Membrane</keyword>
<gene>
    <name evidence="8" type="ORF">GDO54_011109</name>
</gene>
<dbReference type="PIRSF" id="PIRSF000437">
    <property type="entry name" value="GPAT_DHAPAT"/>
    <property type="match status" value="1"/>
</dbReference>
<dbReference type="GO" id="GO:0006631">
    <property type="term" value="P:fatty acid metabolic process"/>
    <property type="evidence" value="ECO:0007669"/>
    <property type="project" value="TreeGrafter"/>
</dbReference>
<protein>
    <recommendedName>
        <fullName evidence="7">Phospholipid/glycerol acyltransferase domain-containing protein</fullName>
    </recommendedName>
</protein>
<reference evidence="8" key="1">
    <citation type="thesis" date="2020" institute="ProQuest LLC" country="789 East Eisenhower Parkway, Ann Arbor, MI, USA">
        <title>Comparative Genomics and Chromosome Evolution.</title>
        <authorList>
            <person name="Mudd A.B."/>
        </authorList>
    </citation>
    <scope>NUCLEOTIDE SEQUENCE</scope>
    <source>
        <strain evidence="8">1538</strain>
        <tissue evidence="8">Blood</tissue>
    </source>
</reference>
<dbReference type="InterPro" id="IPR002123">
    <property type="entry name" value="Plipid/glycerol_acylTrfase"/>
</dbReference>
<name>A0AAV3AS58_PYXAD</name>
<dbReference type="Pfam" id="PF19277">
    <property type="entry name" value="GPAT_C"/>
    <property type="match status" value="1"/>
</dbReference>
<dbReference type="SMART" id="SM00563">
    <property type="entry name" value="PlsC"/>
    <property type="match status" value="1"/>
</dbReference>